<dbReference type="STRING" id="1348624.GCA_001591545_02066"/>
<dbReference type="AlphaFoldDB" id="A0A2X4WE13"/>
<dbReference type="Proteomes" id="UP000249134">
    <property type="component" value="Chromosome 1"/>
</dbReference>
<sequence>MKISKLKPEDLTDKVRTNLLYNNIDDDLKKGDCIFVFGSSKAVQYRLPKALQLYSEGRANKILFSGGVAWNGNSLPEAILLKNKAMAFGIPEKDILVETISTNTKENILSSLIILDRHFELHKVRRLLIVTASYHMRRTHLTLKTYMPSWIECTLCPANDENTKKDNWFKNPYGRHRVIDESNKLIKYIKQGAIVDDEI</sequence>
<dbReference type="CDD" id="cd06259">
    <property type="entry name" value="YdcF-like"/>
    <property type="match status" value="1"/>
</dbReference>
<dbReference type="KEGG" id="blen:NCTC4824_03018"/>
<dbReference type="PANTHER" id="PTHR30336:SF20">
    <property type="entry name" value="DUF218 DOMAIN-CONTAINING PROTEIN"/>
    <property type="match status" value="1"/>
</dbReference>
<proteinExistence type="predicted"/>
<reference evidence="2 3" key="1">
    <citation type="submission" date="2018-06" db="EMBL/GenBank/DDBJ databases">
        <authorList>
            <consortium name="Pathogen Informatics"/>
            <person name="Doyle S."/>
        </authorList>
    </citation>
    <scope>NUCLEOTIDE SEQUENCE [LARGE SCALE GENOMIC DNA]</scope>
    <source>
        <strain evidence="2 3">NCTC4824</strain>
    </source>
</reference>
<organism evidence="2 3">
    <name type="scientific">Lederbergia lenta</name>
    <name type="common">Bacillus lentus</name>
    <dbReference type="NCBI Taxonomy" id="1467"/>
    <lineage>
        <taxon>Bacteria</taxon>
        <taxon>Bacillati</taxon>
        <taxon>Bacillota</taxon>
        <taxon>Bacilli</taxon>
        <taxon>Bacillales</taxon>
        <taxon>Bacillaceae</taxon>
        <taxon>Lederbergia</taxon>
    </lineage>
</organism>
<dbReference type="InterPro" id="IPR051599">
    <property type="entry name" value="Cell_Envelope_Assoc"/>
</dbReference>
<dbReference type="Gene3D" id="3.40.50.620">
    <property type="entry name" value="HUPs"/>
    <property type="match status" value="1"/>
</dbReference>
<protein>
    <submittedName>
        <fullName evidence="2">DUF218 domain</fullName>
    </submittedName>
</protein>
<feature type="domain" description="DUF218" evidence="1">
    <location>
        <begin position="32"/>
        <end position="157"/>
    </location>
</feature>
<dbReference type="Pfam" id="PF02698">
    <property type="entry name" value="DUF218"/>
    <property type="match status" value="1"/>
</dbReference>
<dbReference type="GO" id="GO:0005886">
    <property type="term" value="C:plasma membrane"/>
    <property type="evidence" value="ECO:0007669"/>
    <property type="project" value="TreeGrafter"/>
</dbReference>
<dbReference type="InterPro" id="IPR003848">
    <property type="entry name" value="DUF218"/>
</dbReference>
<evidence type="ECO:0000313" key="3">
    <source>
        <dbReference type="Proteomes" id="UP000249134"/>
    </source>
</evidence>
<dbReference type="InterPro" id="IPR014729">
    <property type="entry name" value="Rossmann-like_a/b/a_fold"/>
</dbReference>
<name>A0A2X4WE13_LEDLE</name>
<dbReference type="PANTHER" id="PTHR30336">
    <property type="entry name" value="INNER MEMBRANE PROTEIN, PROBABLE PERMEASE"/>
    <property type="match status" value="1"/>
</dbReference>
<dbReference type="RefSeq" id="WP_066140631.1">
    <property type="nucleotide sequence ID" value="NZ_CBCSGM010000001.1"/>
</dbReference>
<gene>
    <name evidence="2" type="ORF">NCTC4824_03018</name>
</gene>
<evidence type="ECO:0000259" key="1">
    <source>
        <dbReference type="Pfam" id="PF02698"/>
    </source>
</evidence>
<accession>A0A2X4WE13</accession>
<keyword evidence="3" id="KW-1185">Reference proteome</keyword>
<evidence type="ECO:0000313" key="2">
    <source>
        <dbReference type="EMBL" id="SQI60989.1"/>
    </source>
</evidence>
<dbReference type="EMBL" id="LS483476">
    <property type="protein sequence ID" value="SQI60989.1"/>
    <property type="molecule type" value="Genomic_DNA"/>
</dbReference>